<reference evidence="7" key="1">
    <citation type="submission" date="2022-01" db="EMBL/GenBank/DDBJ databases">
        <authorList>
            <person name="Karlyshev A.V."/>
            <person name="Jaspars M."/>
        </authorList>
    </citation>
    <scope>NUCLEOTIDE SEQUENCE</scope>
    <source>
        <strain evidence="7">AGSA3-2</strain>
    </source>
</reference>
<organism evidence="7 8">
    <name type="scientific">Alloalcanivorax xenomutans</name>
    <dbReference type="NCBI Taxonomy" id="1094342"/>
    <lineage>
        <taxon>Bacteria</taxon>
        <taxon>Pseudomonadati</taxon>
        <taxon>Pseudomonadota</taxon>
        <taxon>Gammaproteobacteria</taxon>
        <taxon>Oceanospirillales</taxon>
        <taxon>Alcanivoracaceae</taxon>
        <taxon>Alloalcanivorax</taxon>
    </lineage>
</organism>
<dbReference type="EMBL" id="JAJVKT010000022">
    <property type="protein sequence ID" value="MCE7510304.1"/>
    <property type="molecule type" value="Genomic_DNA"/>
</dbReference>
<dbReference type="SUPFAM" id="SSF88659">
    <property type="entry name" value="Sigma3 and sigma4 domains of RNA polymerase sigma factors"/>
    <property type="match status" value="1"/>
</dbReference>
<dbReference type="Pfam" id="PF08281">
    <property type="entry name" value="Sigma70_r4_2"/>
    <property type="match status" value="1"/>
</dbReference>
<evidence type="ECO:0000256" key="4">
    <source>
        <dbReference type="ARBA" id="ARBA00023163"/>
    </source>
</evidence>
<evidence type="ECO:0000256" key="3">
    <source>
        <dbReference type="ARBA" id="ARBA00023082"/>
    </source>
</evidence>
<evidence type="ECO:0000256" key="2">
    <source>
        <dbReference type="ARBA" id="ARBA00023015"/>
    </source>
</evidence>
<keyword evidence="4" id="KW-0804">Transcription</keyword>
<keyword evidence="3" id="KW-0731">Sigma factor</keyword>
<dbReference type="InterPro" id="IPR013249">
    <property type="entry name" value="RNA_pol_sigma70_r4_t2"/>
</dbReference>
<dbReference type="RefSeq" id="WP_022996828.1">
    <property type="nucleotide sequence ID" value="NZ_CBDDTQ010000003.1"/>
</dbReference>
<dbReference type="InterPro" id="IPR013324">
    <property type="entry name" value="RNA_pol_sigma_r3/r4-like"/>
</dbReference>
<evidence type="ECO:0000313" key="7">
    <source>
        <dbReference type="EMBL" id="MCE7510304.1"/>
    </source>
</evidence>
<keyword evidence="8" id="KW-1185">Reference proteome</keyword>
<feature type="domain" description="RNA polymerase sigma-70 region 2" evidence="5">
    <location>
        <begin position="13"/>
        <end position="79"/>
    </location>
</feature>
<dbReference type="GO" id="GO:0016987">
    <property type="term" value="F:sigma factor activity"/>
    <property type="evidence" value="ECO:0007669"/>
    <property type="project" value="UniProtKB-KW"/>
</dbReference>
<gene>
    <name evidence="7" type="ORF">LZG35_16815</name>
</gene>
<dbReference type="SUPFAM" id="SSF88946">
    <property type="entry name" value="Sigma2 domain of RNA polymerase sigma factors"/>
    <property type="match status" value="1"/>
</dbReference>
<comment type="caution">
    <text evidence="7">The sequence shown here is derived from an EMBL/GenBank/DDBJ whole genome shotgun (WGS) entry which is preliminary data.</text>
</comment>
<dbReference type="InterPro" id="IPR039425">
    <property type="entry name" value="RNA_pol_sigma-70-like"/>
</dbReference>
<dbReference type="AlphaFoldDB" id="A0A9Q3W854"/>
<dbReference type="Pfam" id="PF04542">
    <property type="entry name" value="Sigma70_r2"/>
    <property type="match status" value="1"/>
</dbReference>
<dbReference type="GeneID" id="94685254"/>
<dbReference type="Gene3D" id="1.10.1740.10">
    <property type="match status" value="1"/>
</dbReference>
<protein>
    <submittedName>
        <fullName evidence="7">Sigma-70 family RNA polymerase sigma factor</fullName>
    </submittedName>
</protein>
<dbReference type="InterPro" id="IPR036388">
    <property type="entry name" value="WH-like_DNA-bd_sf"/>
</dbReference>
<dbReference type="CDD" id="cd06171">
    <property type="entry name" value="Sigma70_r4"/>
    <property type="match status" value="1"/>
</dbReference>
<dbReference type="InterPro" id="IPR013325">
    <property type="entry name" value="RNA_pol_sigma_r2"/>
</dbReference>
<sequence>MMTNAMQTDIGSLYRDHAHWLQGWLRRRLGGDGADAADLVQDTYVRLMVSGRFPAPEQSRAFLARIANGLMIDMHRRRRLELAYREALAALPEESAPSAEQRAVTLETLTRVDQALDGLPSKVREAFLCSRFEGLTYSRIAERLGVSHGSVRKYMLRAARSCLLALNELEPV</sequence>
<dbReference type="GO" id="GO:0006352">
    <property type="term" value="P:DNA-templated transcription initiation"/>
    <property type="evidence" value="ECO:0007669"/>
    <property type="project" value="InterPro"/>
</dbReference>
<name>A0A9Q3W854_9GAMM</name>
<dbReference type="PANTHER" id="PTHR43133">
    <property type="entry name" value="RNA POLYMERASE ECF-TYPE SIGMA FACTO"/>
    <property type="match status" value="1"/>
</dbReference>
<dbReference type="PANTHER" id="PTHR43133:SF63">
    <property type="entry name" value="RNA POLYMERASE SIGMA FACTOR FECI-RELATED"/>
    <property type="match status" value="1"/>
</dbReference>
<dbReference type="InterPro" id="IPR014284">
    <property type="entry name" value="RNA_pol_sigma-70_dom"/>
</dbReference>
<evidence type="ECO:0000256" key="1">
    <source>
        <dbReference type="ARBA" id="ARBA00010641"/>
    </source>
</evidence>
<evidence type="ECO:0000259" key="6">
    <source>
        <dbReference type="Pfam" id="PF08281"/>
    </source>
</evidence>
<comment type="similarity">
    <text evidence="1">Belongs to the sigma-70 factor family. ECF subfamily.</text>
</comment>
<dbReference type="InterPro" id="IPR007627">
    <property type="entry name" value="RNA_pol_sigma70_r2"/>
</dbReference>
<keyword evidence="2" id="KW-0805">Transcription regulation</keyword>
<dbReference type="Gene3D" id="1.10.10.10">
    <property type="entry name" value="Winged helix-like DNA-binding domain superfamily/Winged helix DNA-binding domain"/>
    <property type="match status" value="1"/>
</dbReference>
<dbReference type="GO" id="GO:0003677">
    <property type="term" value="F:DNA binding"/>
    <property type="evidence" value="ECO:0007669"/>
    <property type="project" value="InterPro"/>
</dbReference>
<evidence type="ECO:0000313" key="8">
    <source>
        <dbReference type="Proteomes" id="UP001107961"/>
    </source>
</evidence>
<proteinExistence type="inferred from homology"/>
<accession>A0A9Q3W854</accession>
<dbReference type="Proteomes" id="UP001107961">
    <property type="component" value="Unassembled WGS sequence"/>
</dbReference>
<evidence type="ECO:0000259" key="5">
    <source>
        <dbReference type="Pfam" id="PF04542"/>
    </source>
</evidence>
<feature type="domain" description="RNA polymerase sigma factor 70 region 4 type 2" evidence="6">
    <location>
        <begin position="111"/>
        <end position="162"/>
    </location>
</feature>
<dbReference type="NCBIfam" id="TIGR02937">
    <property type="entry name" value="sigma70-ECF"/>
    <property type="match status" value="1"/>
</dbReference>